<evidence type="ECO:0000313" key="1">
    <source>
        <dbReference type="EMBL" id="MFK2904278.1"/>
    </source>
</evidence>
<organism evidence="1 2">
    <name type="scientific">Dyella ginsengisoli</name>
    <dbReference type="NCBI Taxonomy" id="363848"/>
    <lineage>
        <taxon>Bacteria</taxon>
        <taxon>Pseudomonadati</taxon>
        <taxon>Pseudomonadota</taxon>
        <taxon>Gammaproteobacteria</taxon>
        <taxon>Lysobacterales</taxon>
        <taxon>Rhodanobacteraceae</taxon>
        <taxon>Dyella</taxon>
    </lineage>
</organism>
<gene>
    <name evidence="1" type="ORF">ISP17_09900</name>
</gene>
<evidence type="ECO:0000313" key="2">
    <source>
        <dbReference type="Proteomes" id="UP001620460"/>
    </source>
</evidence>
<sequence>MQNAYFIMTPGVQMDTYVKYGHHGAKGNYFKFGDTNAFTTLGVRGGYTTHNPDFGVAGVITNQMAAHNLGTRIKNDIILSGLHPIPGTEWFSVQTVAAWQLFRLILNHYDGRIVNDGNYGAFRNAVLHLL</sequence>
<dbReference type="Proteomes" id="UP001620460">
    <property type="component" value="Unassembled WGS sequence"/>
</dbReference>
<name>A0ABW8JSZ3_9GAMM</name>
<dbReference type="RefSeq" id="WP_404632605.1">
    <property type="nucleotide sequence ID" value="NZ_JADIKM010000002.1"/>
</dbReference>
<keyword evidence="2" id="KW-1185">Reference proteome</keyword>
<protein>
    <submittedName>
        <fullName evidence="1">Uncharacterized protein</fullName>
    </submittedName>
</protein>
<reference evidence="1 2" key="1">
    <citation type="submission" date="2020-10" db="EMBL/GenBank/DDBJ databases">
        <title>Phylogeny of dyella-like bacteria.</title>
        <authorList>
            <person name="Fu J."/>
        </authorList>
    </citation>
    <scope>NUCLEOTIDE SEQUENCE [LARGE SCALE GENOMIC DNA]</scope>
    <source>
        <strain evidence="1 2">Gsoil3046</strain>
    </source>
</reference>
<comment type="caution">
    <text evidence="1">The sequence shown here is derived from an EMBL/GenBank/DDBJ whole genome shotgun (WGS) entry which is preliminary data.</text>
</comment>
<dbReference type="EMBL" id="JADIKM010000002">
    <property type="protein sequence ID" value="MFK2904278.1"/>
    <property type="molecule type" value="Genomic_DNA"/>
</dbReference>
<proteinExistence type="predicted"/>
<accession>A0ABW8JSZ3</accession>